<name>A0A1I3XK42_9HYPH</name>
<evidence type="ECO:0000256" key="3">
    <source>
        <dbReference type="ARBA" id="ARBA00012929"/>
    </source>
</evidence>
<dbReference type="AlphaFoldDB" id="A0A1I3XK42"/>
<comment type="catalytic activity">
    <reaction evidence="5 6">
        <text>dTDP-beta-L-rhamnose + NADP(+) = dTDP-4-dehydro-beta-L-rhamnose + NADPH + H(+)</text>
        <dbReference type="Rhea" id="RHEA:21796"/>
        <dbReference type="ChEBI" id="CHEBI:15378"/>
        <dbReference type="ChEBI" id="CHEBI:57510"/>
        <dbReference type="ChEBI" id="CHEBI:57783"/>
        <dbReference type="ChEBI" id="CHEBI:58349"/>
        <dbReference type="ChEBI" id="CHEBI:62830"/>
        <dbReference type="EC" id="1.1.1.133"/>
    </reaction>
</comment>
<reference evidence="8 9" key="1">
    <citation type="submission" date="2016-10" db="EMBL/GenBank/DDBJ databases">
        <authorList>
            <person name="Varghese N."/>
            <person name="Submissions S."/>
        </authorList>
    </citation>
    <scope>NUCLEOTIDE SEQUENCE [LARGE SCALE GENOMIC DNA]</scope>
    <source>
        <strain evidence="8 9">DSM 21822</strain>
    </source>
</reference>
<dbReference type="SUPFAM" id="SSF51735">
    <property type="entry name" value="NAD(P)-binding Rossmann-fold domains"/>
    <property type="match status" value="1"/>
</dbReference>
<dbReference type="OrthoDB" id="9803892at2"/>
<organism evidence="8 9">
    <name type="scientific">Neomesorhizobium albiziae</name>
    <dbReference type="NCBI Taxonomy" id="335020"/>
    <lineage>
        <taxon>Bacteria</taxon>
        <taxon>Pseudomonadati</taxon>
        <taxon>Pseudomonadota</taxon>
        <taxon>Alphaproteobacteria</taxon>
        <taxon>Hyphomicrobiales</taxon>
        <taxon>Phyllobacteriaceae</taxon>
        <taxon>Neomesorhizobium</taxon>
    </lineage>
</organism>
<evidence type="ECO:0000256" key="5">
    <source>
        <dbReference type="ARBA" id="ARBA00048200"/>
    </source>
</evidence>
<dbReference type="NCBIfam" id="TIGR01214">
    <property type="entry name" value="rmlD"/>
    <property type="match status" value="1"/>
</dbReference>
<evidence type="ECO:0000259" key="7">
    <source>
        <dbReference type="Pfam" id="PF04321"/>
    </source>
</evidence>
<comment type="pathway">
    <text evidence="1 6">Carbohydrate biosynthesis; dTDP-L-rhamnose biosynthesis.</text>
</comment>
<dbReference type="Proteomes" id="UP000323300">
    <property type="component" value="Unassembled WGS sequence"/>
</dbReference>
<dbReference type="GO" id="GO:0019305">
    <property type="term" value="P:dTDP-rhamnose biosynthetic process"/>
    <property type="evidence" value="ECO:0007669"/>
    <property type="project" value="UniProtKB-UniPathway"/>
</dbReference>
<evidence type="ECO:0000256" key="2">
    <source>
        <dbReference type="ARBA" id="ARBA00010944"/>
    </source>
</evidence>
<keyword evidence="6" id="KW-0560">Oxidoreductase</keyword>
<dbReference type="Pfam" id="PF04321">
    <property type="entry name" value="RmlD_sub_bind"/>
    <property type="match status" value="1"/>
</dbReference>
<feature type="domain" description="RmlD-like substrate binding" evidence="7">
    <location>
        <begin position="1"/>
        <end position="287"/>
    </location>
</feature>
<sequence>MKILVTGTAGQVVRSLAERAVDLPGVQLSAIGRPQLDLSDRKSVIASIVSAKPDVVVSAAAYTAVDRAEDEPERAFAVNVAGASAVAEAAELIGAPVIHLSTDYVFAGDDPKPYREQAETGPKTVYGMTKCEGERAVAQSNPRHVILRTSWVYSPFGKNFVRTMLTLARDRNAIPVVSDQWGNPTSALDLADGILQIASNLGAGQFGIYHLAGAGDTNWADFARHVFAVSRTHGGPFADVTDVATSEYPAKARRPAFSRLCSEKASVVFGVQPRHWQTSTETVVRRLLAQDFHNGG</sequence>
<evidence type="ECO:0000313" key="9">
    <source>
        <dbReference type="Proteomes" id="UP000323300"/>
    </source>
</evidence>
<dbReference type="PANTHER" id="PTHR10491:SF4">
    <property type="entry name" value="METHIONINE ADENOSYLTRANSFERASE 2 SUBUNIT BETA"/>
    <property type="match status" value="1"/>
</dbReference>
<comment type="function">
    <text evidence="6">Catalyzes the reduction of dTDP-6-deoxy-L-lyxo-4-hexulose to yield dTDP-L-rhamnose.</text>
</comment>
<evidence type="ECO:0000256" key="1">
    <source>
        <dbReference type="ARBA" id="ARBA00004781"/>
    </source>
</evidence>
<dbReference type="InterPro" id="IPR029903">
    <property type="entry name" value="RmlD-like-bd"/>
</dbReference>
<dbReference type="Gene3D" id="3.40.50.720">
    <property type="entry name" value="NAD(P)-binding Rossmann-like Domain"/>
    <property type="match status" value="1"/>
</dbReference>
<evidence type="ECO:0000313" key="8">
    <source>
        <dbReference type="EMBL" id="SFK19967.1"/>
    </source>
</evidence>
<dbReference type="GO" id="GO:0008831">
    <property type="term" value="F:dTDP-4-dehydrorhamnose reductase activity"/>
    <property type="evidence" value="ECO:0007669"/>
    <property type="project" value="UniProtKB-EC"/>
</dbReference>
<dbReference type="EMBL" id="FOSL01000003">
    <property type="protein sequence ID" value="SFK19967.1"/>
    <property type="molecule type" value="Genomic_DNA"/>
</dbReference>
<dbReference type="UniPathway" id="UPA00124"/>
<dbReference type="RefSeq" id="WP_149759594.1">
    <property type="nucleotide sequence ID" value="NZ_BSPE01000008.1"/>
</dbReference>
<dbReference type="CDD" id="cd05254">
    <property type="entry name" value="dTDP_HR_like_SDR_e"/>
    <property type="match status" value="1"/>
</dbReference>
<dbReference type="InterPro" id="IPR036291">
    <property type="entry name" value="NAD(P)-bd_dom_sf"/>
</dbReference>
<gene>
    <name evidence="8" type="ORF">SAMN04488498_103317</name>
</gene>
<proteinExistence type="inferred from homology"/>
<accession>A0A1I3XK42</accession>
<comment type="similarity">
    <text evidence="2 6">Belongs to the dTDP-4-dehydrorhamnose reductase family.</text>
</comment>
<dbReference type="Gene3D" id="3.90.25.10">
    <property type="entry name" value="UDP-galactose 4-epimerase, domain 1"/>
    <property type="match status" value="1"/>
</dbReference>
<keyword evidence="6" id="KW-0521">NADP</keyword>
<dbReference type="PANTHER" id="PTHR10491">
    <property type="entry name" value="DTDP-4-DEHYDRORHAMNOSE REDUCTASE"/>
    <property type="match status" value="1"/>
</dbReference>
<evidence type="ECO:0000256" key="6">
    <source>
        <dbReference type="RuleBase" id="RU364082"/>
    </source>
</evidence>
<keyword evidence="9" id="KW-1185">Reference proteome</keyword>
<dbReference type="EC" id="1.1.1.133" evidence="3 6"/>
<evidence type="ECO:0000256" key="4">
    <source>
        <dbReference type="ARBA" id="ARBA00017099"/>
    </source>
</evidence>
<comment type="cofactor">
    <cofactor evidence="6">
        <name>Mg(2+)</name>
        <dbReference type="ChEBI" id="CHEBI:18420"/>
    </cofactor>
    <text evidence="6">Binds 1 Mg(2+) ion per monomer.</text>
</comment>
<dbReference type="InterPro" id="IPR005913">
    <property type="entry name" value="dTDP_dehydrorham_reduct"/>
</dbReference>
<protein>
    <recommendedName>
        <fullName evidence="4 6">dTDP-4-dehydrorhamnose reductase</fullName>
        <ecNumber evidence="3 6">1.1.1.133</ecNumber>
    </recommendedName>
</protein>